<proteinExistence type="predicted"/>
<dbReference type="EMBL" id="BAAATA010000028">
    <property type="protein sequence ID" value="GAA2500787.1"/>
    <property type="molecule type" value="Genomic_DNA"/>
</dbReference>
<protein>
    <submittedName>
        <fullName evidence="2">Uncharacterized protein</fullName>
    </submittedName>
</protein>
<evidence type="ECO:0000256" key="1">
    <source>
        <dbReference type="SAM" id="MobiDB-lite"/>
    </source>
</evidence>
<keyword evidence="3" id="KW-1185">Reference proteome</keyword>
<name>A0ABP5ZRE1_9ACTN</name>
<dbReference type="Proteomes" id="UP001501358">
    <property type="component" value="Unassembled WGS sequence"/>
</dbReference>
<feature type="compositionally biased region" description="Basic and acidic residues" evidence="1">
    <location>
        <begin position="382"/>
        <end position="393"/>
    </location>
</feature>
<comment type="caution">
    <text evidence="2">The sequence shown here is derived from an EMBL/GenBank/DDBJ whole genome shotgun (WGS) entry which is preliminary data.</text>
</comment>
<accession>A0ABP5ZRE1</accession>
<reference evidence="3" key="1">
    <citation type="journal article" date="2019" name="Int. J. Syst. Evol. Microbiol.">
        <title>The Global Catalogue of Microorganisms (GCM) 10K type strain sequencing project: providing services to taxonomists for standard genome sequencing and annotation.</title>
        <authorList>
            <consortium name="The Broad Institute Genomics Platform"/>
            <consortium name="The Broad Institute Genome Sequencing Center for Infectious Disease"/>
            <person name="Wu L."/>
            <person name="Ma J."/>
        </authorList>
    </citation>
    <scope>NUCLEOTIDE SEQUENCE [LARGE SCALE GENOMIC DNA]</scope>
    <source>
        <strain evidence="3">JCM 6307</strain>
    </source>
</reference>
<sequence>MSAVAAPAAALPRPRTFAGGAARHRLRSVPAQAGPVVPLEVGNPLQLTETMRTRLLAAVRALLSAPGLKDADDPVRLAAVVLMAKAKVATNYRATITATDLGRWVGLKPSRIAHHVLPQLRDRGVLGSNETVSAAGRVTGLECWVIPMYRAQHGGDRRHALALSRVELVVLLALIEALFAPGWNHKDGRTTPAGMLADRTGRGAATDRLGLLLMVLSSNAKGWLQLCSGSVDSERGRPAATVARLLGCSPAGGAKVLSRLQERDVLSVDRRETASGLNARSRVRLLPVAKAHGIAVREAREAADAVFSDLAVTASGDHEAAVEAVTPVVAGVQGAGEGLEADSADRDDAAHLHASHAPVVTPVVLPQLSGGFSGEGRGGGGRRPERACVREDQTADSESAVAGAGSPVAEGCPLRGEQPKKSPSISSEKPGHGPVAGGSVRVVDGGGQGRQQRGRVPLPPEELQAVLAPVDLVWARLDRPAARRLVVAAVRRELARLEGLVGPSAAPQALADRLARRLAEQMRLGGQITKPVGWLIGRGLPQRQQCSDVRCDERILLHSGAGCPRCEERQDDRRAHRRSVAAAVDAAMPGASESERRAAVAQQLHQDVTAGAWAKARRREQVREQQAAAAEARAKARAEAAHLAAVPAEPLAPVVLPAPRPAVVAPGPVRDEVDDQEQELVLEDLTRDQVRAWRVRAVKDHDVVFDHIDRYGEGSARRLFSNRLVDEAQRLSGTHHLVLGHLTWGQA</sequence>
<organism evidence="2 3">
    <name type="scientific">Streptomyces thermolineatus</name>
    <dbReference type="NCBI Taxonomy" id="44033"/>
    <lineage>
        <taxon>Bacteria</taxon>
        <taxon>Bacillati</taxon>
        <taxon>Actinomycetota</taxon>
        <taxon>Actinomycetes</taxon>
        <taxon>Kitasatosporales</taxon>
        <taxon>Streptomycetaceae</taxon>
        <taxon>Streptomyces</taxon>
    </lineage>
</organism>
<feature type="compositionally biased region" description="Gly residues" evidence="1">
    <location>
        <begin position="371"/>
        <end position="381"/>
    </location>
</feature>
<evidence type="ECO:0000313" key="2">
    <source>
        <dbReference type="EMBL" id="GAA2500787.1"/>
    </source>
</evidence>
<feature type="region of interest" description="Disordered" evidence="1">
    <location>
        <begin position="365"/>
        <end position="456"/>
    </location>
</feature>
<evidence type="ECO:0000313" key="3">
    <source>
        <dbReference type="Proteomes" id="UP001501358"/>
    </source>
</evidence>
<gene>
    <name evidence="2" type="ORF">GCM10010406_41640</name>
</gene>